<evidence type="ECO:0000256" key="1">
    <source>
        <dbReference type="ARBA" id="ARBA00023015"/>
    </source>
</evidence>
<gene>
    <name evidence="5" type="primary">ydfH_1</name>
    <name evidence="5" type="ORF">Psch_01499</name>
</gene>
<dbReference type="SUPFAM" id="SSF48008">
    <property type="entry name" value="GntR ligand-binding domain-like"/>
    <property type="match status" value="1"/>
</dbReference>
<dbReference type="PROSITE" id="PS50949">
    <property type="entry name" value="HTH_GNTR"/>
    <property type="match status" value="1"/>
</dbReference>
<evidence type="ECO:0000256" key="3">
    <source>
        <dbReference type="ARBA" id="ARBA00023163"/>
    </source>
</evidence>
<evidence type="ECO:0000256" key="2">
    <source>
        <dbReference type="ARBA" id="ARBA00023125"/>
    </source>
</evidence>
<dbReference type="SUPFAM" id="SSF46785">
    <property type="entry name" value="Winged helix' DNA-binding domain"/>
    <property type="match status" value="1"/>
</dbReference>
<dbReference type="InterPro" id="IPR036388">
    <property type="entry name" value="WH-like_DNA-bd_sf"/>
</dbReference>
<dbReference type="GO" id="GO:0003700">
    <property type="term" value="F:DNA-binding transcription factor activity"/>
    <property type="evidence" value="ECO:0007669"/>
    <property type="project" value="InterPro"/>
</dbReference>
<organism evidence="5 6">
    <name type="scientific">Pelotomaculum schinkii</name>
    <dbReference type="NCBI Taxonomy" id="78350"/>
    <lineage>
        <taxon>Bacteria</taxon>
        <taxon>Bacillati</taxon>
        <taxon>Bacillota</taxon>
        <taxon>Clostridia</taxon>
        <taxon>Eubacteriales</taxon>
        <taxon>Desulfotomaculaceae</taxon>
        <taxon>Pelotomaculum</taxon>
    </lineage>
</organism>
<dbReference type="Pfam" id="PF00392">
    <property type="entry name" value="GntR"/>
    <property type="match status" value="1"/>
</dbReference>
<comment type="caution">
    <text evidence="5">The sequence shown here is derived from an EMBL/GenBank/DDBJ whole genome shotgun (WGS) entry which is preliminary data.</text>
</comment>
<dbReference type="SMART" id="SM00895">
    <property type="entry name" value="FCD"/>
    <property type="match status" value="1"/>
</dbReference>
<dbReference type="AlphaFoldDB" id="A0A4Y7RG25"/>
<keyword evidence="2" id="KW-0238">DNA-binding</keyword>
<proteinExistence type="predicted"/>
<dbReference type="InterPro" id="IPR008920">
    <property type="entry name" value="TF_FadR/GntR_C"/>
</dbReference>
<dbReference type="PANTHER" id="PTHR43537:SF24">
    <property type="entry name" value="GLUCONATE OPERON TRANSCRIPTIONAL REPRESSOR"/>
    <property type="match status" value="1"/>
</dbReference>
<evidence type="ECO:0000313" key="6">
    <source>
        <dbReference type="Proteomes" id="UP000298324"/>
    </source>
</evidence>
<dbReference type="Proteomes" id="UP000298324">
    <property type="component" value="Unassembled WGS sequence"/>
</dbReference>
<keyword evidence="3" id="KW-0804">Transcription</keyword>
<keyword evidence="6" id="KW-1185">Reference proteome</keyword>
<dbReference type="PANTHER" id="PTHR43537">
    <property type="entry name" value="TRANSCRIPTIONAL REGULATOR, GNTR FAMILY"/>
    <property type="match status" value="1"/>
</dbReference>
<dbReference type="InterPro" id="IPR000524">
    <property type="entry name" value="Tscrpt_reg_HTH_GntR"/>
</dbReference>
<dbReference type="RefSeq" id="WP_190239716.1">
    <property type="nucleotide sequence ID" value="NZ_QFGA01000001.1"/>
</dbReference>
<dbReference type="InterPro" id="IPR036390">
    <property type="entry name" value="WH_DNA-bd_sf"/>
</dbReference>
<keyword evidence="1" id="KW-0805">Transcription regulation</keyword>
<dbReference type="InterPro" id="IPR011711">
    <property type="entry name" value="GntR_C"/>
</dbReference>
<reference evidence="5 6" key="1">
    <citation type="journal article" date="2018" name="Environ. Microbiol.">
        <title>Novel energy conservation strategies and behaviour of Pelotomaculum schinkii driving syntrophic propionate catabolism.</title>
        <authorList>
            <person name="Hidalgo-Ahumada C.A.P."/>
            <person name="Nobu M.K."/>
            <person name="Narihiro T."/>
            <person name="Tamaki H."/>
            <person name="Liu W.T."/>
            <person name="Kamagata Y."/>
            <person name="Stams A.J.M."/>
            <person name="Imachi H."/>
            <person name="Sousa D.Z."/>
        </authorList>
    </citation>
    <scope>NUCLEOTIDE SEQUENCE [LARGE SCALE GENOMIC DNA]</scope>
    <source>
        <strain evidence="5 6">HH</strain>
    </source>
</reference>
<sequence length="219" mass="25144">MKSPDSSNSLSVRVFEELEESILNGIIKPGENLIEMKLCAELGVSRTPVREAVRMLEQKGLVQIIPNKGAVVLGISEKDLEDIYTIRMYIEGLGSRWAAANITEEQIRELTEIVDLQEFYQIKNAMEHINQLDSQFHERVFAYSNSRTLQHTLSHLHHMIQYYRQLSFNSGGRAEKAIKEHRQILLALADHDQDAAEKLTIEHVVHAKENLLHIIRTHK</sequence>
<feature type="domain" description="HTH gntR-type" evidence="4">
    <location>
        <begin position="8"/>
        <end position="75"/>
    </location>
</feature>
<dbReference type="EMBL" id="QFGA01000001">
    <property type="protein sequence ID" value="TEB07944.1"/>
    <property type="molecule type" value="Genomic_DNA"/>
</dbReference>
<dbReference type="SMART" id="SM00345">
    <property type="entry name" value="HTH_GNTR"/>
    <property type="match status" value="1"/>
</dbReference>
<dbReference type="Gene3D" id="1.10.10.10">
    <property type="entry name" value="Winged helix-like DNA-binding domain superfamily/Winged helix DNA-binding domain"/>
    <property type="match status" value="1"/>
</dbReference>
<dbReference type="CDD" id="cd07377">
    <property type="entry name" value="WHTH_GntR"/>
    <property type="match status" value="1"/>
</dbReference>
<dbReference type="Gene3D" id="1.20.120.530">
    <property type="entry name" value="GntR ligand-binding domain-like"/>
    <property type="match status" value="1"/>
</dbReference>
<name>A0A4Y7RG25_9FIRM</name>
<evidence type="ECO:0000259" key="4">
    <source>
        <dbReference type="PROSITE" id="PS50949"/>
    </source>
</evidence>
<dbReference type="GO" id="GO:0003677">
    <property type="term" value="F:DNA binding"/>
    <property type="evidence" value="ECO:0007669"/>
    <property type="project" value="UniProtKB-KW"/>
</dbReference>
<dbReference type="Pfam" id="PF07729">
    <property type="entry name" value="FCD"/>
    <property type="match status" value="1"/>
</dbReference>
<protein>
    <submittedName>
        <fullName evidence="5">Putative HTH-type transcriptional regulator YdfH</fullName>
    </submittedName>
</protein>
<evidence type="ECO:0000313" key="5">
    <source>
        <dbReference type="EMBL" id="TEB07944.1"/>
    </source>
</evidence>
<dbReference type="PRINTS" id="PR00035">
    <property type="entry name" value="HTHGNTR"/>
</dbReference>
<accession>A0A4Y7RG25</accession>